<dbReference type="InterPro" id="IPR000477">
    <property type="entry name" value="RT_dom"/>
</dbReference>
<feature type="domain" description="Reverse transcriptase" evidence="1">
    <location>
        <begin position="486"/>
        <end position="743"/>
    </location>
</feature>
<accession>A0A922CP67</accession>
<dbReference type="PANTHER" id="PTHR33332">
    <property type="entry name" value="REVERSE TRANSCRIPTASE DOMAIN-CONTAINING PROTEIN"/>
    <property type="match status" value="1"/>
</dbReference>
<dbReference type="PROSITE" id="PS50878">
    <property type="entry name" value="RT_POL"/>
    <property type="match status" value="1"/>
</dbReference>
<dbReference type="InterPro" id="IPR005135">
    <property type="entry name" value="Endo/exonuclease/phosphatase"/>
</dbReference>
<proteinExistence type="predicted"/>
<dbReference type="CDD" id="cd01650">
    <property type="entry name" value="RT_nLTR_like"/>
    <property type="match status" value="1"/>
</dbReference>
<keyword evidence="3" id="KW-1185">Reference proteome</keyword>
<dbReference type="Pfam" id="PF14529">
    <property type="entry name" value="Exo_endo_phos_2"/>
    <property type="match status" value="1"/>
</dbReference>
<reference evidence="2" key="2">
    <citation type="submission" date="2020-12" db="EMBL/GenBank/DDBJ databases">
        <authorList>
            <person name="Kanost M."/>
        </authorList>
    </citation>
    <scope>NUCLEOTIDE SEQUENCE</scope>
</reference>
<comment type="caution">
    <text evidence="2">The sequence shown here is derived from an EMBL/GenBank/DDBJ whole genome shotgun (WGS) entry which is preliminary data.</text>
</comment>
<evidence type="ECO:0000313" key="2">
    <source>
        <dbReference type="EMBL" id="KAG6454220.1"/>
    </source>
</evidence>
<organism evidence="2 3">
    <name type="scientific">Manduca sexta</name>
    <name type="common">Tobacco hawkmoth</name>
    <name type="synonym">Tobacco hornworm</name>
    <dbReference type="NCBI Taxonomy" id="7130"/>
    <lineage>
        <taxon>Eukaryota</taxon>
        <taxon>Metazoa</taxon>
        <taxon>Ecdysozoa</taxon>
        <taxon>Arthropoda</taxon>
        <taxon>Hexapoda</taxon>
        <taxon>Insecta</taxon>
        <taxon>Pterygota</taxon>
        <taxon>Neoptera</taxon>
        <taxon>Endopterygota</taxon>
        <taxon>Lepidoptera</taxon>
        <taxon>Glossata</taxon>
        <taxon>Ditrysia</taxon>
        <taxon>Bombycoidea</taxon>
        <taxon>Sphingidae</taxon>
        <taxon>Sphinginae</taxon>
        <taxon>Sphingini</taxon>
        <taxon>Manduca</taxon>
    </lineage>
</organism>
<gene>
    <name evidence="2" type="ORF">O3G_MSEX008573</name>
</gene>
<sequence length="990" mass="113005">MDIFEINSKSKLLPVSMANVKKKYLTLGLLNARSLNTGSEELLLSVEINSPDILAINESWIKPGEEALAPAIPNYRFLHRARQGMRGGGVGFYIRQGITSKVHQHPISLLEQLWLEVQLPNATLAVGTAYRPESVGVSDALDAISESIHSMARCNYTCILGDLNIDLSRSDSIKAQELINFCKQHNLEQLIKEPTRITDDSETILDVVMTDSIARCRHVHVIHNRCLSDHAMVLVDFDIKKPKLTKRVRSQRNLNDLDLELFRADLQLIPWESINTLDHVDEMLESFNIYLLTLFDVHAPIKNIVYKSKPKPWITSLIKFMMSLRDKAFLKASKDKTDSSKEYYKTLKNLVTSATEREKKAYFNSTINSMTHAPSILWRNIRNVVVSDNIHSNPIPDHLNDPDKINYHFLDLPPVNATCGSQTVKINNDKTNTYTEFNLALTTESEVLKVINSIKTKASGHDELNIDMIRLTLDATLPIITNIVNKSIETLTFPTCWKRALVRPIPKKSSIDSLKDLRPVSILPVLSKVLEKIVLDQVRKFVDLHNIIPKFQSGFRRGHGTETALLHITDDLTEASDRGLTSIMVLLDYSRAFDCLPAEILLHKLKNYNFSTEACKWFQTYLCGREQMVVTEGNDGQRKFSALKPLTRGVPQGSLLSPMLFTLFTADMPSCFKFCKYHLYADDTQLYYSFKGKNTIQAIEDVNADLARIYNWSTTNSLALNPAKSKMLVLGTKQQIKYVSVCTERIKINNVDIEQVASARNLGINIDAEQKYIEHVNMKIRSAFFKLKTLYKIRPYINEELRHTMTELLVLSHFNYCSSVYSRRINSYTEKAIQRVQNACIRFCYNIPKRDPITPVLNRKGILNMRSRMELQYAGLIHRIIWNKTPAYLFEKLTWYQQGSKHLRSASLNMIKIAPHTSARYRGCFKFAAASIWNDLPPPLRLKGSVGSFKNKYKSALLKKQLAAENVKHSYLKNLSLKPYLQAVVNKKRN</sequence>
<dbReference type="Proteomes" id="UP000791440">
    <property type="component" value="Unassembled WGS sequence"/>
</dbReference>
<reference evidence="2" key="1">
    <citation type="journal article" date="2016" name="Insect Biochem. Mol. Biol.">
        <title>Multifaceted biological insights from a draft genome sequence of the tobacco hornworm moth, Manduca sexta.</title>
        <authorList>
            <person name="Kanost M.R."/>
            <person name="Arrese E.L."/>
            <person name="Cao X."/>
            <person name="Chen Y.R."/>
            <person name="Chellapilla S."/>
            <person name="Goldsmith M.R."/>
            <person name="Grosse-Wilde E."/>
            <person name="Heckel D.G."/>
            <person name="Herndon N."/>
            <person name="Jiang H."/>
            <person name="Papanicolaou A."/>
            <person name="Qu J."/>
            <person name="Soulages J.L."/>
            <person name="Vogel H."/>
            <person name="Walters J."/>
            <person name="Waterhouse R.M."/>
            <person name="Ahn S.J."/>
            <person name="Almeida F.C."/>
            <person name="An C."/>
            <person name="Aqrawi P."/>
            <person name="Bretschneider A."/>
            <person name="Bryant W.B."/>
            <person name="Bucks S."/>
            <person name="Chao H."/>
            <person name="Chevignon G."/>
            <person name="Christen J.M."/>
            <person name="Clarke D.F."/>
            <person name="Dittmer N.T."/>
            <person name="Ferguson L.C.F."/>
            <person name="Garavelou S."/>
            <person name="Gordon K.H.J."/>
            <person name="Gunaratna R.T."/>
            <person name="Han Y."/>
            <person name="Hauser F."/>
            <person name="He Y."/>
            <person name="Heidel-Fischer H."/>
            <person name="Hirsh A."/>
            <person name="Hu Y."/>
            <person name="Jiang H."/>
            <person name="Kalra D."/>
            <person name="Klinner C."/>
            <person name="Konig C."/>
            <person name="Kovar C."/>
            <person name="Kroll A.R."/>
            <person name="Kuwar S.S."/>
            <person name="Lee S.L."/>
            <person name="Lehman R."/>
            <person name="Li K."/>
            <person name="Li Z."/>
            <person name="Liang H."/>
            <person name="Lovelace S."/>
            <person name="Lu Z."/>
            <person name="Mansfield J.H."/>
            <person name="McCulloch K.J."/>
            <person name="Mathew T."/>
            <person name="Morton B."/>
            <person name="Muzny D.M."/>
            <person name="Neunemann D."/>
            <person name="Ongeri F."/>
            <person name="Pauchet Y."/>
            <person name="Pu L.L."/>
            <person name="Pyrousis I."/>
            <person name="Rao X.J."/>
            <person name="Redding A."/>
            <person name="Roesel C."/>
            <person name="Sanchez-Gracia A."/>
            <person name="Schaack S."/>
            <person name="Shukla A."/>
            <person name="Tetreau G."/>
            <person name="Wang Y."/>
            <person name="Xiong G.H."/>
            <person name="Traut W."/>
            <person name="Walsh T.K."/>
            <person name="Worley K.C."/>
            <person name="Wu D."/>
            <person name="Wu W."/>
            <person name="Wu Y.Q."/>
            <person name="Zhang X."/>
            <person name="Zou Z."/>
            <person name="Zucker H."/>
            <person name="Briscoe A.D."/>
            <person name="Burmester T."/>
            <person name="Clem R.J."/>
            <person name="Feyereisen R."/>
            <person name="Grimmelikhuijzen C.J.P."/>
            <person name="Hamodrakas S.J."/>
            <person name="Hansson B.S."/>
            <person name="Huguet E."/>
            <person name="Jermiin L.S."/>
            <person name="Lan Q."/>
            <person name="Lehman H.K."/>
            <person name="Lorenzen M."/>
            <person name="Merzendorfer H."/>
            <person name="Michalopoulos I."/>
            <person name="Morton D.B."/>
            <person name="Muthukrishnan S."/>
            <person name="Oakeshott J.G."/>
            <person name="Palmer W."/>
            <person name="Park Y."/>
            <person name="Passarelli A.L."/>
            <person name="Rozas J."/>
            <person name="Schwartz L.M."/>
            <person name="Smith W."/>
            <person name="Southgate A."/>
            <person name="Vilcinskas A."/>
            <person name="Vogt R."/>
            <person name="Wang P."/>
            <person name="Werren J."/>
            <person name="Yu X.Q."/>
            <person name="Zhou J.J."/>
            <person name="Brown S.J."/>
            <person name="Scherer S.E."/>
            <person name="Richards S."/>
            <person name="Blissard G.W."/>
        </authorList>
    </citation>
    <scope>NUCLEOTIDE SEQUENCE</scope>
</reference>
<name>A0A922CP67_MANSE</name>
<evidence type="ECO:0000259" key="1">
    <source>
        <dbReference type="PROSITE" id="PS50878"/>
    </source>
</evidence>
<dbReference type="AlphaFoldDB" id="A0A922CP67"/>
<dbReference type="Pfam" id="PF00078">
    <property type="entry name" value="RVT_1"/>
    <property type="match status" value="1"/>
</dbReference>
<protein>
    <recommendedName>
        <fullName evidence="1">Reverse transcriptase domain-containing protein</fullName>
    </recommendedName>
</protein>
<dbReference type="GO" id="GO:0003824">
    <property type="term" value="F:catalytic activity"/>
    <property type="evidence" value="ECO:0007669"/>
    <property type="project" value="InterPro"/>
</dbReference>
<evidence type="ECO:0000313" key="3">
    <source>
        <dbReference type="Proteomes" id="UP000791440"/>
    </source>
</evidence>
<dbReference type="EMBL" id="JH668461">
    <property type="protein sequence ID" value="KAG6454220.1"/>
    <property type="molecule type" value="Genomic_DNA"/>
</dbReference>